<dbReference type="GO" id="GO:0000155">
    <property type="term" value="F:phosphorelay sensor kinase activity"/>
    <property type="evidence" value="ECO:0007669"/>
    <property type="project" value="TreeGrafter"/>
</dbReference>
<dbReference type="PANTHER" id="PTHR43547:SF2">
    <property type="entry name" value="HYBRID SIGNAL TRANSDUCTION HISTIDINE KINASE C"/>
    <property type="match status" value="1"/>
</dbReference>
<reference evidence="7 8" key="1">
    <citation type="submission" date="2020-08" db="EMBL/GenBank/DDBJ databases">
        <title>The isolate Caproiciproducens sp. 7D4C2 produces n-caproate at mildly acidic conditions from hexoses: genome and rBOX comparison with related strains and chain-elongating bacteria.</title>
        <authorList>
            <person name="Esquivel-Elizondo S."/>
            <person name="Bagci C."/>
            <person name="Temovska M."/>
            <person name="Jeon B.S."/>
            <person name="Bessarab I."/>
            <person name="Williams R.B.H."/>
            <person name="Huson D.H."/>
            <person name="Angenent L.T."/>
        </authorList>
    </citation>
    <scope>NUCLEOTIDE SEQUENCE [LARGE SCALE GENOMIC DNA]</scope>
    <source>
        <strain evidence="7 8">7D4C2</strain>
    </source>
</reference>
<accession>A0A7G8T9Q8</accession>
<dbReference type="SMART" id="SM00387">
    <property type="entry name" value="HATPase_c"/>
    <property type="match status" value="1"/>
</dbReference>
<evidence type="ECO:0000256" key="3">
    <source>
        <dbReference type="ARBA" id="ARBA00022553"/>
    </source>
</evidence>
<gene>
    <name evidence="7" type="ORF">HCR03_17050</name>
</gene>
<dbReference type="InterPro" id="IPR004358">
    <property type="entry name" value="Sig_transdc_His_kin-like_C"/>
</dbReference>
<dbReference type="InterPro" id="IPR003594">
    <property type="entry name" value="HATPase_dom"/>
</dbReference>
<dbReference type="EC" id="2.7.13.3" evidence="2"/>
<keyword evidence="4 7" id="KW-0418">Kinase</keyword>
<evidence type="ECO:0000256" key="1">
    <source>
        <dbReference type="ARBA" id="ARBA00000085"/>
    </source>
</evidence>
<keyword evidence="5" id="KW-0902">Two-component regulatory system</keyword>
<dbReference type="Proteomes" id="UP000515909">
    <property type="component" value="Chromosome"/>
</dbReference>
<evidence type="ECO:0000256" key="5">
    <source>
        <dbReference type="ARBA" id="ARBA00023012"/>
    </source>
</evidence>
<comment type="catalytic activity">
    <reaction evidence="1">
        <text>ATP + protein L-histidine = ADP + protein N-phospho-L-histidine.</text>
        <dbReference type="EC" id="2.7.13.3"/>
    </reaction>
</comment>
<name>A0A7G8T9Q8_9FIRM</name>
<evidence type="ECO:0000256" key="2">
    <source>
        <dbReference type="ARBA" id="ARBA00012438"/>
    </source>
</evidence>
<dbReference type="PRINTS" id="PR00344">
    <property type="entry name" value="BCTRLSENSOR"/>
</dbReference>
<dbReference type="RefSeq" id="WP_083210067.1">
    <property type="nucleotide sequence ID" value="NZ_CP060286.1"/>
</dbReference>
<protein>
    <recommendedName>
        <fullName evidence="2">histidine kinase</fullName>
        <ecNumber evidence="2">2.7.13.3</ecNumber>
    </recommendedName>
</protein>
<dbReference type="KEGG" id="cfem:HCR03_17050"/>
<evidence type="ECO:0000313" key="8">
    <source>
        <dbReference type="Proteomes" id="UP000515909"/>
    </source>
</evidence>
<dbReference type="Gene3D" id="3.30.565.10">
    <property type="entry name" value="Histidine kinase-like ATPase, C-terminal domain"/>
    <property type="match status" value="1"/>
</dbReference>
<dbReference type="EMBL" id="CP060286">
    <property type="protein sequence ID" value="QNK40349.1"/>
    <property type="molecule type" value="Genomic_DNA"/>
</dbReference>
<proteinExistence type="predicted"/>
<keyword evidence="4 7" id="KW-0808">Transferase</keyword>
<dbReference type="PROSITE" id="PS50109">
    <property type="entry name" value="HIS_KIN"/>
    <property type="match status" value="1"/>
</dbReference>
<dbReference type="Pfam" id="PF02518">
    <property type="entry name" value="HATPase_c"/>
    <property type="match status" value="1"/>
</dbReference>
<dbReference type="AlphaFoldDB" id="A0A7G8T9Q8"/>
<dbReference type="InterPro" id="IPR036890">
    <property type="entry name" value="HATPase_C_sf"/>
</dbReference>
<keyword evidence="3" id="KW-0597">Phosphoprotein</keyword>
<evidence type="ECO:0000259" key="6">
    <source>
        <dbReference type="PROSITE" id="PS50109"/>
    </source>
</evidence>
<organism evidence="7 8">
    <name type="scientific">Caproicibacter fermentans</name>
    <dbReference type="NCBI Taxonomy" id="2576756"/>
    <lineage>
        <taxon>Bacteria</taxon>
        <taxon>Bacillati</taxon>
        <taxon>Bacillota</taxon>
        <taxon>Clostridia</taxon>
        <taxon>Eubacteriales</taxon>
        <taxon>Acutalibacteraceae</taxon>
        <taxon>Caproicibacter</taxon>
    </lineage>
</organism>
<sequence>MNAQEAILAAGRGPQGKIKLKTYNGRIYTFFEVDDNGGGIPKNEQKKIVDPFYTTKNTNYNWGMGLHYVKRIAKSHFGMLRFESFPGQGSSFFLVLPQHEPRARKDYFPLD</sequence>
<dbReference type="SUPFAM" id="SSF55874">
    <property type="entry name" value="ATPase domain of HSP90 chaperone/DNA topoisomerase II/histidine kinase"/>
    <property type="match status" value="1"/>
</dbReference>
<dbReference type="InterPro" id="IPR005467">
    <property type="entry name" value="His_kinase_dom"/>
</dbReference>
<evidence type="ECO:0000313" key="7">
    <source>
        <dbReference type="EMBL" id="QNK40349.1"/>
    </source>
</evidence>
<evidence type="ECO:0000256" key="4">
    <source>
        <dbReference type="ARBA" id="ARBA00022777"/>
    </source>
</evidence>
<feature type="domain" description="Histidine kinase" evidence="6">
    <location>
        <begin position="1"/>
        <end position="100"/>
    </location>
</feature>
<dbReference type="PANTHER" id="PTHR43547">
    <property type="entry name" value="TWO-COMPONENT HISTIDINE KINASE"/>
    <property type="match status" value="1"/>
</dbReference>